<dbReference type="RefSeq" id="XP_003244780.3">
    <property type="nucleotide sequence ID" value="XM_003244732.4"/>
</dbReference>
<reference evidence="2" key="1">
    <citation type="submission" date="2010-06" db="EMBL/GenBank/DDBJ databases">
        <authorList>
            <person name="Jiang H."/>
            <person name="Abraham K."/>
            <person name="Ali S."/>
            <person name="Alsbrooks S.L."/>
            <person name="Anim B.N."/>
            <person name="Anosike U.S."/>
            <person name="Attaway T."/>
            <person name="Bandaranaike D.P."/>
            <person name="Battles P.K."/>
            <person name="Bell S.N."/>
            <person name="Bell A.V."/>
            <person name="Beltran B."/>
            <person name="Bickham C."/>
            <person name="Bustamante Y."/>
            <person name="Caleb T."/>
            <person name="Canada A."/>
            <person name="Cardenas V."/>
            <person name="Carter K."/>
            <person name="Chacko J."/>
            <person name="Chandrabose M.N."/>
            <person name="Chavez D."/>
            <person name="Chavez A."/>
            <person name="Chen L."/>
            <person name="Chu H.-S."/>
            <person name="Claassen K.J."/>
            <person name="Cockrell R."/>
            <person name="Collins M."/>
            <person name="Cooper J.A."/>
            <person name="Cree A."/>
            <person name="Curry S.M."/>
            <person name="Da Y."/>
            <person name="Dao M.D."/>
            <person name="Das B."/>
            <person name="Davila M.-L."/>
            <person name="Davy-Carroll L."/>
            <person name="Denson S."/>
            <person name="Dinh H."/>
            <person name="Ebong V.E."/>
            <person name="Edwards J.R."/>
            <person name="Egan A."/>
            <person name="El-Daye J."/>
            <person name="Escobedo L."/>
            <person name="Fernandez S."/>
            <person name="Fernando P.R."/>
            <person name="Flagg N."/>
            <person name="Forbes L.D."/>
            <person name="Fowler R.G."/>
            <person name="Fu Q."/>
            <person name="Gabisi R.A."/>
            <person name="Ganer J."/>
            <person name="Garbino Pronczuk A."/>
            <person name="Garcia R.M."/>
            <person name="Garner T."/>
            <person name="Garrett T.E."/>
            <person name="Gonzalez D.A."/>
            <person name="Hamid H."/>
            <person name="Hawkins E.S."/>
            <person name="Hirani K."/>
            <person name="Hogues M.E."/>
            <person name="Hollins B."/>
            <person name="Hsiao C.-H."/>
            <person name="Jabil R."/>
            <person name="James M.L."/>
            <person name="Jhangiani S.N."/>
            <person name="Johnson B."/>
            <person name="Johnson Q."/>
            <person name="Joshi V."/>
            <person name="Kalu J.B."/>
            <person name="Kam C."/>
            <person name="Kashfia A."/>
            <person name="Keebler J."/>
            <person name="Kisamo H."/>
            <person name="Kovar C.L."/>
            <person name="Lago L.A."/>
            <person name="Lai C.-Y."/>
            <person name="Laidlaw J."/>
            <person name="Lara F."/>
            <person name="Le T.-K."/>
            <person name="Lee S.L."/>
            <person name="Legall F.H."/>
            <person name="Lemon S.J."/>
            <person name="Lewis L.R."/>
            <person name="Li B."/>
            <person name="Liu Y."/>
            <person name="Liu Y.-S."/>
            <person name="Lopez J."/>
            <person name="Lozado R.J."/>
            <person name="Lu J."/>
            <person name="Madu R.C."/>
            <person name="Maheshwari M."/>
            <person name="Maheshwari R."/>
            <person name="Malloy K."/>
            <person name="Martinez E."/>
            <person name="Mathew T."/>
            <person name="Mercado I.C."/>
            <person name="Mercado C."/>
            <person name="Meyer B."/>
            <person name="Montgomery K."/>
            <person name="Morgan M.B."/>
            <person name="Munidasa M."/>
            <person name="Nazareth L.V."/>
            <person name="Nelson J."/>
            <person name="Ng B.M."/>
            <person name="Nguyen N.B."/>
            <person name="Nguyen P.Q."/>
            <person name="Nguyen T."/>
            <person name="Obregon M."/>
            <person name="Okwuonu G.O."/>
            <person name="Onwere C.G."/>
            <person name="Orozco G."/>
            <person name="Parra A."/>
            <person name="Patel S."/>
            <person name="Patil S."/>
            <person name="Perez A."/>
            <person name="Perez Y."/>
            <person name="Pham C."/>
            <person name="Primus E.L."/>
            <person name="Pu L.-L."/>
            <person name="Puazo M."/>
            <person name="Qin X."/>
            <person name="Quiroz J.B."/>
            <person name="Reese J."/>
            <person name="Richards S."/>
            <person name="Rives C.M."/>
            <person name="Robberts R."/>
            <person name="Ruiz S.J."/>
            <person name="Ruiz M.J."/>
            <person name="Santibanez J."/>
            <person name="Schneider B.W."/>
            <person name="Sisson I."/>
            <person name="Smith M."/>
            <person name="Sodergren E."/>
            <person name="Song X.-Z."/>
            <person name="Song B.B."/>
            <person name="Summersgill H."/>
            <person name="Thelus R."/>
            <person name="Thornton R.D."/>
            <person name="Trejos Z.Y."/>
            <person name="Usmani K."/>
            <person name="Vattathil S."/>
            <person name="Villasana D."/>
            <person name="Walker D.L."/>
            <person name="Wang S."/>
            <person name="Wang K."/>
            <person name="White C.S."/>
            <person name="Williams A.C."/>
            <person name="Williamson J."/>
            <person name="Wilson K."/>
            <person name="Woghiren I.O."/>
            <person name="Woodworth J.R."/>
            <person name="Worley K.C."/>
            <person name="Wright R.A."/>
            <person name="Wu W."/>
            <person name="Young L."/>
            <person name="Zhang L."/>
            <person name="Zhang J."/>
            <person name="Zhu Y."/>
            <person name="Muzny D.M."/>
            <person name="Weinstock G."/>
            <person name="Gibbs R.A."/>
        </authorList>
    </citation>
    <scope>NUCLEOTIDE SEQUENCE [LARGE SCALE GENOMIC DNA]</scope>
    <source>
        <strain evidence="2">LSR1</strain>
    </source>
</reference>
<evidence type="ECO:0000313" key="2">
    <source>
        <dbReference type="Proteomes" id="UP000007819"/>
    </source>
</evidence>
<dbReference type="KEGG" id="api:100574009"/>
<proteinExistence type="predicted"/>
<protein>
    <submittedName>
        <fullName evidence="1">Uncharacterized protein</fullName>
    </submittedName>
</protein>
<dbReference type="EnsemblMetazoa" id="XM_003244732.4">
    <property type="protein sequence ID" value="XP_003244780.3"/>
    <property type="gene ID" value="LOC100574009"/>
</dbReference>
<name>A0A8R1W8C3_ACYPI</name>
<sequence length="379" mass="43909">MDEFIESKLKEWDLHTLLDVFEDHITAALILIPRIFPSLTVSILSNVGGTRKRKKESWRPSNEEISEGFIVILKNVAQLKEIINIKTTKATSFGLTVQPYVALLCSDPQNELIVTASYVIINKYTFKAETPLKAVDICFKSFFALNLKYPVQSDHVWEFIQKFFYGIITKEDKKYQCVDNIHYPYIMEQVGPLINIWSMRFEAKHKESKIAARAISSRKNICYTLMLKNQLKMSYKFTQISKYSKFSSSLNVGKNVMYYLDKKKNLASVLNYPCIEHSNFVSWIKVKNIHYTTNNMYLVLDISDLPVFDFLKYISILPDLTALGIFEVLKTINFNEHLQTYYVEKTQIISSSNFTDLPNFSPTFCCIKQNGLSYIPLIL</sequence>
<keyword evidence="2" id="KW-1185">Reference proteome</keyword>
<dbReference type="OrthoDB" id="6591769at2759"/>
<accession>A0A8R1W8C3</accession>
<dbReference type="Proteomes" id="UP000007819">
    <property type="component" value="Chromosome A2"/>
</dbReference>
<organism evidence="1 2">
    <name type="scientific">Acyrthosiphon pisum</name>
    <name type="common">Pea aphid</name>
    <dbReference type="NCBI Taxonomy" id="7029"/>
    <lineage>
        <taxon>Eukaryota</taxon>
        <taxon>Metazoa</taxon>
        <taxon>Ecdysozoa</taxon>
        <taxon>Arthropoda</taxon>
        <taxon>Hexapoda</taxon>
        <taxon>Insecta</taxon>
        <taxon>Pterygota</taxon>
        <taxon>Neoptera</taxon>
        <taxon>Paraneoptera</taxon>
        <taxon>Hemiptera</taxon>
        <taxon>Sternorrhyncha</taxon>
        <taxon>Aphidomorpha</taxon>
        <taxon>Aphidoidea</taxon>
        <taxon>Aphididae</taxon>
        <taxon>Macrosiphini</taxon>
        <taxon>Acyrthosiphon</taxon>
    </lineage>
</organism>
<reference evidence="1" key="2">
    <citation type="submission" date="2022-06" db="UniProtKB">
        <authorList>
            <consortium name="EnsemblMetazoa"/>
        </authorList>
    </citation>
    <scope>IDENTIFICATION</scope>
</reference>
<dbReference type="GeneID" id="100574009"/>
<dbReference type="AlphaFoldDB" id="A0A8R1W8C3"/>
<evidence type="ECO:0000313" key="1">
    <source>
        <dbReference type="EnsemblMetazoa" id="XP_003244780.3"/>
    </source>
</evidence>